<dbReference type="Gene3D" id="3.30.450.40">
    <property type="match status" value="1"/>
</dbReference>
<accession>A0A7X0FE88</accession>
<dbReference type="SUPFAM" id="SSF55781">
    <property type="entry name" value="GAF domain-like"/>
    <property type="match status" value="1"/>
</dbReference>
<keyword evidence="3" id="KW-0804">Transcription</keyword>
<dbReference type="InterPro" id="IPR050707">
    <property type="entry name" value="HTH_MetabolicPath_Reg"/>
</dbReference>
<dbReference type="SMART" id="SM00346">
    <property type="entry name" value="HTH_ICLR"/>
    <property type="match status" value="1"/>
</dbReference>
<name>A0A7X0FE88_9HYPH</name>
<dbReference type="InterPro" id="IPR029016">
    <property type="entry name" value="GAF-like_dom_sf"/>
</dbReference>
<sequence length="273" mass="29790">MTDNGRKQPRQDLAPALTRGLKILDLIAEAGRSITMTEIAERLDIAKSSAHGLLATLISAGYLERLPNGSYRLGLRVVGLAHARIESADLPAEFYSIWDQHAQFHEEAAVLAVLDGPHVVYIACRNSPHALGITFRLGMRLPACCTATGKALLSTMSNEEVRDFYAEHDLANLTPASVPNVEQLLRQLDHIRKRGYSVDDGETRDHMWSAGAPILAWEGQRAEAAAAISFLRSDMSQAKADEAGDFIRRFAFALSESQKTPPTSGGLSWRQGG</sequence>
<dbReference type="InterPro" id="IPR011991">
    <property type="entry name" value="ArsR-like_HTH"/>
</dbReference>
<dbReference type="PANTHER" id="PTHR30136">
    <property type="entry name" value="HELIX-TURN-HELIX TRANSCRIPTIONAL REGULATOR, ICLR FAMILY"/>
    <property type="match status" value="1"/>
</dbReference>
<evidence type="ECO:0000313" key="7">
    <source>
        <dbReference type="Proteomes" id="UP000536262"/>
    </source>
</evidence>
<dbReference type="Gene3D" id="1.10.10.10">
    <property type="entry name" value="Winged helix-like DNA-binding domain superfamily/Winged helix DNA-binding domain"/>
    <property type="match status" value="1"/>
</dbReference>
<dbReference type="InterPro" id="IPR014757">
    <property type="entry name" value="Tscrpt_reg_IclR_C"/>
</dbReference>
<dbReference type="Pfam" id="PF01614">
    <property type="entry name" value="IclR_C"/>
    <property type="match status" value="1"/>
</dbReference>
<comment type="caution">
    <text evidence="6">The sequence shown here is derived from an EMBL/GenBank/DDBJ whole genome shotgun (WGS) entry which is preliminary data.</text>
</comment>
<dbReference type="GO" id="GO:0003677">
    <property type="term" value="F:DNA binding"/>
    <property type="evidence" value="ECO:0007669"/>
    <property type="project" value="UniProtKB-KW"/>
</dbReference>
<dbReference type="GO" id="GO:0003700">
    <property type="term" value="F:DNA-binding transcription factor activity"/>
    <property type="evidence" value="ECO:0007669"/>
    <property type="project" value="TreeGrafter"/>
</dbReference>
<dbReference type="InterPro" id="IPR036390">
    <property type="entry name" value="WH_DNA-bd_sf"/>
</dbReference>
<dbReference type="AlphaFoldDB" id="A0A7X0FE88"/>
<evidence type="ECO:0000256" key="1">
    <source>
        <dbReference type="ARBA" id="ARBA00023015"/>
    </source>
</evidence>
<protein>
    <submittedName>
        <fullName evidence="6">DNA-binding IclR family transcriptional regulator</fullName>
    </submittedName>
</protein>
<organism evidence="6 7">
    <name type="scientific">Aminobacter aganoensis</name>
    <dbReference type="NCBI Taxonomy" id="83264"/>
    <lineage>
        <taxon>Bacteria</taxon>
        <taxon>Pseudomonadati</taxon>
        <taxon>Pseudomonadota</taxon>
        <taxon>Alphaproteobacteria</taxon>
        <taxon>Hyphomicrobiales</taxon>
        <taxon>Phyllobacteriaceae</taxon>
        <taxon>Aminobacter</taxon>
    </lineage>
</organism>
<feature type="domain" description="HTH iclR-type" evidence="4">
    <location>
        <begin position="14"/>
        <end position="75"/>
    </location>
</feature>
<proteinExistence type="predicted"/>
<dbReference type="Pfam" id="PF09339">
    <property type="entry name" value="HTH_IclR"/>
    <property type="match status" value="1"/>
</dbReference>
<dbReference type="PANTHER" id="PTHR30136:SF24">
    <property type="entry name" value="HTH-TYPE TRANSCRIPTIONAL REPRESSOR ALLR"/>
    <property type="match status" value="1"/>
</dbReference>
<dbReference type="FunFam" id="1.10.10.10:FF:000056">
    <property type="entry name" value="IclR family transcriptional regulator"/>
    <property type="match status" value="1"/>
</dbReference>
<evidence type="ECO:0000259" key="5">
    <source>
        <dbReference type="PROSITE" id="PS51078"/>
    </source>
</evidence>
<evidence type="ECO:0000259" key="4">
    <source>
        <dbReference type="PROSITE" id="PS51077"/>
    </source>
</evidence>
<dbReference type="GO" id="GO:0045892">
    <property type="term" value="P:negative regulation of DNA-templated transcription"/>
    <property type="evidence" value="ECO:0007669"/>
    <property type="project" value="TreeGrafter"/>
</dbReference>
<gene>
    <name evidence="6" type="ORF">GGR00_005642</name>
</gene>
<dbReference type="InterPro" id="IPR036388">
    <property type="entry name" value="WH-like_DNA-bd_sf"/>
</dbReference>
<dbReference type="CDD" id="cd00090">
    <property type="entry name" value="HTH_ARSR"/>
    <property type="match status" value="1"/>
</dbReference>
<keyword evidence="2 6" id="KW-0238">DNA-binding</keyword>
<dbReference type="EMBL" id="JACHOU010000033">
    <property type="protein sequence ID" value="MBB6357818.1"/>
    <property type="molecule type" value="Genomic_DNA"/>
</dbReference>
<reference evidence="6 7" key="1">
    <citation type="submission" date="2020-08" db="EMBL/GenBank/DDBJ databases">
        <title>Genomic Encyclopedia of Type Strains, Phase IV (KMG-IV): sequencing the most valuable type-strain genomes for metagenomic binning, comparative biology and taxonomic classification.</title>
        <authorList>
            <person name="Goeker M."/>
        </authorList>
    </citation>
    <scope>NUCLEOTIDE SEQUENCE [LARGE SCALE GENOMIC DNA]</scope>
    <source>
        <strain evidence="6 7">DSM 7051</strain>
    </source>
</reference>
<evidence type="ECO:0000256" key="3">
    <source>
        <dbReference type="ARBA" id="ARBA00023163"/>
    </source>
</evidence>
<dbReference type="RefSeq" id="WP_184702722.1">
    <property type="nucleotide sequence ID" value="NZ_BAABEG010000004.1"/>
</dbReference>
<dbReference type="InterPro" id="IPR005471">
    <property type="entry name" value="Tscrpt_reg_IclR_N"/>
</dbReference>
<dbReference type="SUPFAM" id="SSF46785">
    <property type="entry name" value="Winged helix' DNA-binding domain"/>
    <property type="match status" value="1"/>
</dbReference>
<keyword evidence="7" id="KW-1185">Reference proteome</keyword>
<dbReference type="PROSITE" id="PS51078">
    <property type="entry name" value="ICLR_ED"/>
    <property type="match status" value="1"/>
</dbReference>
<feature type="domain" description="IclR-ED" evidence="5">
    <location>
        <begin position="76"/>
        <end position="260"/>
    </location>
</feature>
<evidence type="ECO:0000256" key="2">
    <source>
        <dbReference type="ARBA" id="ARBA00023125"/>
    </source>
</evidence>
<dbReference type="PROSITE" id="PS51077">
    <property type="entry name" value="HTH_ICLR"/>
    <property type="match status" value="1"/>
</dbReference>
<evidence type="ECO:0000313" key="6">
    <source>
        <dbReference type="EMBL" id="MBB6357818.1"/>
    </source>
</evidence>
<keyword evidence="1" id="KW-0805">Transcription regulation</keyword>
<dbReference type="Proteomes" id="UP000536262">
    <property type="component" value="Unassembled WGS sequence"/>
</dbReference>